<dbReference type="OrthoDB" id="9802676at2"/>
<feature type="active site" description="Proton donor" evidence="8">
    <location>
        <position position="63"/>
    </location>
</feature>
<dbReference type="InterPro" id="IPR002125">
    <property type="entry name" value="CMP_dCMP_dom"/>
</dbReference>
<protein>
    <recommendedName>
        <fullName evidence="8">tRNA-specific adenosine deaminase</fullName>
        <ecNumber evidence="8">3.5.4.33</ecNumber>
    </recommendedName>
</protein>
<dbReference type="GO" id="GO:0002100">
    <property type="term" value="P:tRNA wobble adenosine to inosine editing"/>
    <property type="evidence" value="ECO:0007669"/>
    <property type="project" value="UniProtKB-UniRule"/>
</dbReference>
<dbReference type="Proteomes" id="UP000297475">
    <property type="component" value="Unassembled WGS sequence"/>
</dbReference>
<keyword evidence="4 8" id="KW-0479">Metal-binding</keyword>
<dbReference type="RefSeq" id="WP_135483605.1">
    <property type="nucleotide sequence ID" value="NZ_SRMF01000004.1"/>
</dbReference>
<feature type="binding site" evidence="8">
    <location>
        <position position="61"/>
    </location>
    <ligand>
        <name>Zn(2+)</name>
        <dbReference type="ChEBI" id="CHEBI:29105"/>
        <note>catalytic</note>
    </ligand>
</feature>
<keyword evidence="6 8" id="KW-0862">Zinc</keyword>
<evidence type="ECO:0000256" key="5">
    <source>
        <dbReference type="ARBA" id="ARBA00022801"/>
    </source>
</evidence>
<dbReference type="SUPFAM" id="SSF53927">
    <property type="entry name" value="Cytidine deaminase-like"/>
    <property type="match status" value="1"/>
</dbReference>
<sequence>MTAARTDSDWMRLALAAAAEGARQGEVPVGAVLVGTDADGQPVELARAHNAPLTTHDPAGHAEIRALRLAGERCANYRLPETTLYVTIEPCAMCVGAIVHARVARVVFGAREPKAGALVSREQLAGKDWLNHQPEIVEGVLADEASTLISDFFRQRRAARKAARAPLTRNTSQG</sequence>
<dbReference type="HAMAP" id="MF_00972">
    <property type="entry name" value="tRNA_aden_deaminase"/>
    <property type="match status" value="1"/>
</dbReference>
<comment type="function">
    <text evidence="8">Catalyzes the deamination of adenosine to inosine at the wobble position 34 of tRNA(Arg2).</text>
</comment>
<dbReference type="NCBIfam" id="NF008113">
    <property type="entry name" value="PRK10860.1"/>
    <property type="match status" value="1"/>
</dbReference>
<evidence type="ECO:0000256" key="3">
    <source>
        <dbReference type="ARBA" id="ARBA00022694"/>
    </source>
</evidence>
<accession>A0A4Z0W9W5</accession>
<comment type="similarity">
    <text evidence="1">Belongs to the cytidine and deoxycytidylate deaminase family. ADAT2 subfamily.</text>
</comment>
<dbReference type="InterPro" id="IPR016192">
    <property type="entry name" value="APOBEC/CMP_deaminase_Zn-bd"/>
</dbReference>
<organism evidence="10 11">
    <name type="scientific">Natronospirillum operosum</name>
    <dbReference type="NCBI Taxonomy" id="2759953"/>
    <lineage>
        <taxon>Bacteria</taxon>
        <taxon>Pseudomonadati</taxon>
        <taxon>Pseudomonadota</taxon>
        <taxon>Gammaproteobacteria</taxon>
        <taxon>Oceanospirillales</taxon>
        <taxon>Natronospirillaceae</taxon>
        <taxon>Natronospirillum</taxon>
    </lineage>
</organism>
<dbReference type="PROSITE" id="PS51747">
    <property type="entry name" value="CYT_DCMP_DEAMINASES_2"/>
    <property type="match status" value="1"/>
</dbReference>
<feature type="binding site" evidence="8">
    <location>
        <position position="94"/>
    </location>
    <ligand>
        <name>Zn(2+)</name>
        <dbReference type="ChEBI" id="CHEBI:29105"/>
        <note>catalytic</note>
    </ligand>
</feature>
<dbReference type="AlphaFoldDB" id="A0A4Z0W9W5"/>
<proteinExistence type="inferred from homology"/>
<dbReference type="GO" id="GO:0008270">
    <property type="term" value="F:zinc ion binding"/>
    <property type="evidence" value="ECO:0007669"/>
    <property type="project" value="UniProtKB-UniRule"/>
</dbReference>
<feature type="binding site" evidence="8">
    <location>
        <position position="91"/>
    </location>
    <ligand>
        <name>Zn(2+)</name>
        <dbReference type="ChEBI" id="CHEBI:29105"/>
        <note>catalytic</note>
    </ligand>
</feature>
<dbReference type="PANTHER" id="PTHR11079:SF202">
    <property type="entry name" value="TRNA-SPECIFIC ADENOSINE DEAMINASE"/>
    <property type="match status" value="1"/>
</dbReference>
<dbReference type="Pfam" id="PF00383">
    <property type="entry name" value="dCMP_cyt_deam_1"/>
    <property type="match status" value="1"/>
</dbReference>
<dbReference type="InterPro" id="IPR028883">
    <property type="entry name" value="tRNA_aden_deaminase"/>
</dbReference>
<comment type="caution">
    <text evidence="10">The sequence shown here is derived from an EMBL/GenBank/DDBJ whole genome shotgun (WGS) entry which is preliminary data.</text>
</comment>
<evidence type="ECO:0000256" key="8">
    <source>
        <dbReference type="HAMAP-Rule" id="MF_00972"/>
    </source>
</evidence>
<dbReference type="EC" id="3.5.4.33" evidence="8"/>
<keyword evidence="5 8" id="KW-0378">Hydrolase</keyword>
<evidence type="ECO:0000256" key="2">
    <source>
        <dbReference type="ARBA" id="ARBA00011738"/>
    </source>
</evidence>
<comment type="subunit">
    <text evidence="2 8">Homodimer.</text>
</comment>
<evidence type="ECO:0000256" key="1">
    <source>
        <dbReference type="ARBA" id="ARBA00010669"/>
    </source>
</evidence>
<dbReference type="InterPro" id="IPR016193">
    <property type="entry name" value="Cytidine_deaminase-like"/>
</dbReference>
<evidence type="ECO:0000259" key="9">
    <source>
        <dbReference type="PROSITE" id="PS51747"/>
    </source>
</evidence>
<dbReference type="PANTHER" id="PTHR11079">
    <property type="entry name" value="CYTOSINE DEAMINASE FAMILY MEMBER"/>
    <property type="match status" value="1"/>
</dbReference>
<reference evidence="10 11" key="1">
    <citation type="submission" date="2019-04" db="EMBL/GenBank/DDBJ databases">
        <title>Natronospirillum operosus gen. nov., sp. nov., a haloalkaliphilic satellite isolated from decaying biomass of laboratory culture of cyanobacterium Geitlerinema sp. and proposal of Natronospirillaceae fam. nov. and Saccharospirillaceae fam. nov.</title>
        <authorList>
            <person name="Kevbrin V."/>
            <person name="Boltyanskaya Y."/>
            <person name="Koziaeva V."/>
            <person name="Grouzdev D.S."/>
            <person name="Park M."/>
            <person name="Cho J."/>
        </authorList>
    </citation>
    <scope>NUCLEOTIDE SEQUENCE [LARGE SCALE GENOMIC DNA]</scope>
    <source>
        <strain evidence="10 11">G-116</strain>
    </source>
</reference>
<dbReference type="Gene3D" id="3.40.140.10">
    <property type="entry name" value="Cytidine Deaminase, domain 2"/>
    <property type="match status" value="1"/>
</dbReference>
<keyword evidence="11" id="KW-1185">Reference proteome</keyword>
<evidence type="ECO:0000313" key="10">
    <source>
        <dbReference type="EMBL" id="TGG92933.1"/>
    </source>
</evidence>
<dbReference type="PROSITE" id="PS00903">
    <property type="entry name" value="CYT_DCMP_DEAMINASES_1"/>
    <property type="match status" value="1"/>
</dbReference>
<dbReference type="GO" id="GO:0052717">
    <property type="term" value="F:tRNA-specific adenosine-34 deaminase activity"/>
    <property type="evidence" value="ECO:0007669"/>
    <property type="project" value="UniProtKB-UniRule"/>
</dbReference>
<name>A0A4Z0W9W5_9GAMM</name>
<gene>
    <name evidence="8" type="primary">tadA</name>
    <name evidence="10" type="ORF">E4656_12495</name>
</gene>
<comment type="catalytic activity">
    <reaction evidence="7 8">
        <text>adenosine(34) in tRNA + H2O + H(+) = inosine(34) in tRNA + NH4(+)</text>
        <dbReference type="Rhea" id="RHEA:43168"/>
        <dbReference type="Rhea" id="RHEA-COMP:10373"/>
        <dbReference type="Rhea" id="RHEA-COMP:10374"/>
        <dbReference type="ChEBI" id="CHEBI:15377"/>
        <dbReference type="ChEBI" id="CHEBI:15378"/>
        <dbReference type="ChEBI" id="CHEBI:28938"/>
        <dbReference type="ChEBI" id="CHEBI:74411"/>
        <dbReference type="ChEBI" id="CHEBI:82852"/>
        <dbReference type="EC" id="3.5.4.33"/>
    </reaction>
</comment>
<keyword evidence="3 8" id="KW-0819">tRNA processing</keyword>
<feature type="domain" description="CMP/dCMP-type deaminase" evidence="9">
    <location>
        <begin position="5"/>
        <end position="121"/>
    </location>
</feature>
<dbReference type="CDD" id="cd01285">
    <property type="entry name" value="nucleoside_deaminase"/>
    <property type="match status" value="1"/>
</dbReference>
<evidence type="ECO:0000256" key="4">
    <source>
        <dbReference type="ARBA" id="ARBA00022723"/>
    </source>
</evidence>
<evidence type="ECO:0000256" key="7">
    <source>
        <dbReference type="ARBA" id="ARBA00048045"/>
    </source>
</evidence>
<dbReference type="EMBL" id="SRMF01000004">
    <property type="protein sequence ID" value="TGG92933.1"/>
    <property type="molecule type" value="Genomic_DNA"/>
</dbReference>
<evidence type="ECO:0000313" key="11">
    <source>
        <dbReference type="Proteomes" id="UP000297475"/>
    </source>
</evidence>
<comment type="cofactor">
    <cofactor evidence="8">
        <name>Zn(2+)</name>
        <dbReference type="ChEBI" id="CHEBI:29105"/>
    </cofactor>
    <text evidence="8">Binds 1 zinc ion per subunit.</text>
</comment>
<evidence type="ECO:0000256" key="6">
    <source>
        <dbReference type="ARBA" id="ARBA00022833"/>
    </source>
</evidence>